<feature type="compositionally biased region" description="Low complexity" evidence="1">
    <location>
        <begin position="57"/>
        <end position="75"/>
    </location>
</feature>
<protein>
    <submittedName>
        <fullName evidence="2">Uncharacterized protein</fullName>
    </submittedName>
</protein>
<proteinExistence type="predicted"/>
<feature type="region of interest" description="Disordered" evidence="1">
    <location>
        <begin position="57"/>
        <end position="77"/>
    </location>
</feature>
<gene>
    <name evidence="2" type="ORF">FNV43_RR08423</name>
</gene>
<evidence type="ECO:0000256" key="1">
    <source>
        <dbReference type="SAM" id="MobiDB-lite"/>
    </source>
</evidence>
<dbReference type="AlphaFoldDB" id="A0A8K0H980"/>
<reference evidence="2" key="1">
    <citation type="submission" date="2020-03" db="EMBL/GenBank/DDBJ databases">
        <title>A high-quality chromosome-level genome assembly of a woody plant with both climbing and erect habits, Rhamnella rubrinervis.</title>
        <authorList>
            <person name="Lu Z."/>
            <person name="Yang Y."/>
            <person name="Zhu X."/>
            <person name="Sun Y."/>
        </authorList>
    </citation>
    <scope>NUCLEOTIDE SEQUENCE</scope>
    <source>
        <strain evidence="2">BYM</strain>
        <tissue evidence="2">Leaf</tissue>
    </source>
</reference>
<accession>A0A8K0H980</accession>
<name>A0A8K0H980_9ROSA</name>
<feature type="region of interest" description="Disordered" evidence="1">
    <location>
        <begin position="1"/>
        <end position="44"/>
    </location>
</feature>
<dbReference type="PANTHER" id="PTHR46863">
    <property type="entry name" value="OS09G0572100 PROTEIN"/>
    <property type="match status" value="1"/>
</dbReference>
<evidence type="ECO:0000313" key="2">
    <source>
        <dbReference type="EMBL" id="KAF3447720.1"/>
    </source>
</evidence>
<dbReference type="EMBL" id="VOIH02000004">
    <property type="protein sequence ID" value="KAF3447720.1"/>
    <property type="molecule type" value="Genomic_DNA"/>
</dbReference>
<dbReference type="Proteomes" id="UP000796880">
    <property type="component" value="Unassembled WGS sequence"/>
</dbReference>
<organism evidence="2 3">
    <name type="scientific">Rhamnella rubrinervis</name>
    <dbReference type="NCBI Taxonomy" id="2594499"/>
    <lineage>
        <taxon>Eukaryota</taxon>
        <taxon>Viridiplantae</taxon>
        <taxon>Streptophyta</taxon>
        <taxon>Embryophyta</taxon>
        <taxon>Tracheophyta</taxon>
        <taxon>Spermatophyta</taxon>
        <taxon>Magnoliopsida</taxon>
        <taxon>eudicotyledons</taxon>
        <taxon>Gunneridae</taxon>
        <taxon>Pentapetalae</taxon>
        <taxon>rosids</taxon>
        <taxon>fabids</taxon>
        <taxon>Rosales</taxon>
        <taxon>Rhamnaceae</taxon>
        <taxon>rhamnoid group</taxon>
        <taxon>Rhamneae</taxon>
        <taxon>Rhamnella</taxon>
    </lineage>
</organism>
<dbReference type="PANTHER" id="PTHR46863:SF1">
    <property type="entry name" value="PROTEIN KINASE SUPERFAMILY PROTEIN"/>
    <property type="match status" value="1"/>
</dbReference>
<feature type="compositionally biased region" description="Polar residues" evidence="1">
    <location>
        <begin position="11"/>
        <end position="44"/>
    </location>
</feature>
<keyword evidence="3" id="KW-1185">Reference proteome</keyword>
<evidence type="ECO:0000313" key="3">
    <source>
        <dbReference type="Proteomes" id="UP000796880"/>
    </source>
</evidence>
<sequence length="132" mass="14447">MVVDAAEVSPTILTSQAQPTDQSPRTPQRPTFAASSSFEPSTLNTSSAQYASTSSYKLSSGTSFSSRTSLSSLRDSLPETPHIYDFNEICSATTNFLAKRYASSSSSTLSWRCTLRGKDERMRDERGRRGKS</sequence>
<comment type="caution">
    <text evidence="2">The sequence shown here is derived from an EMBL/GenBank/DDBJ whole genome shotgun (WGS) entry which is preliminary data.</text>
</comment>